<name>A0A1G6U155_9BACT</name>
<evidence type="ECO:0000313" key="1">
    <source>
        <dbReference type="EMBL" id="SDD34347.1"/>
    </source>
</evidence>
<keyword evidence="2" id="KW-1185">Reference proteome</keyword>
<reference evidence="1 2" key="1">
    <citation type="submission" date="2016-09" db="EMBL/GenBank/DDBJ databases">
        <authorList>
            <person name="Capua I."/>
            <person name="De Benedictis P."/>
            <person name="Joannis T."/>
            <person name="Lombin L.H."/>
            <person name="Cattoli G."/>
        </authorList>
    </citation>
    <scope>NUCLEOTIDE SEQUENCE [LARGE SCALE GENOMIC DNA]</scope>
    <source>
        <strain evidence="1 2">A7P-90m</strain>
    </source>
</reference>
<protein>
    <submittedName>
        <fullName evidence="1">Uncharacterized protein</fullName>
    </submittedName>
</protein>
<organism evidence="1 2">
    <name type="scientific">Williamwhitmania taraxaci</name>
    <dbReference type="NCBI Taxonomy" id="1640674"/>
    <lineage>
        <taxon>Bacteria</taxon>
        <taxon>Pseudomonadati</taxon>
        <taxon>Bacteroidota</taxon>
        <taxon>Bacteroidia</taxon>
        <taxon>Bacteroidales</taxon>
        <taxon>Williamwhitmaniaceae</taxon>
        <taxon>Williamwhitmania</taxon>
    </lineage>
</organism>
<accession>A0A1G6U155</accession>
<proteinExistence type="predicted"/>
<evidence type="ECO:0000313" key="2">
    <source>
        <dbReference type="Proteomes" id="UP000199452"/>
    </source>
</evidence>
<dbReference type="AlphaFoldDB" id="A0A1G6U155"/>
<gene>
    <name evidence="1" type="ORF">SAMN05216323_11441</name>
</gene>
<dbReference type="Proteomes" id="UP000199452">
    <property type="component" value="Unassembled WGS sequence"/>
</dbReference>
<sequence>MDYVSGATLVKHQWDCLFSSGVVIGMFEKEEDGASISDFWAIATLKEDCSVNPLSPVFSTYFAPSGLPVSLPRGYCQTEFSGEIVNALKNKVGFSKKYLTSFKLAGKTYVAISEDGKKFSGYRELLSFRPRDEYYT</sequence>
<feature type="non-terminal residue" evidence="1">
    <location>
        <position position="136"/>
    </location>
</feature>
<dbReference type="EMBL" id="FMYP01000144">
    <property type="protein sequence ID" value="SDD34347.1"/>
    <property type="molecule type" value="Genomic_DNA"/>
</dbReference>